<evidence type="ECO:0000256" key="1">
    <source>
        <dbReference type="SAM" id="MobiDB-lite"/>
    </source>
</evidence>
<feature type="region of interest" description="Disordered" evidence="1">
    <location>
        <begin position="45"/>
        <end position="72"/>
    </location>
</feature>
<feature type="region of interest" description="Disordered" evidence="1">
    <location>
        <begin position="1"/>
        <end position="31"/>
    </location>
</feature>
<protein>
    <submittedName>
        <fullName evidence="2">HSP20 family molecular chaperone IbpA</fullName>
    </submittedName>
</protein>
<evidence type="ECO:0000313" key="2">
    <source>
        <dbReference type="EMBL" id="MBB5841683.1"/>
    </source>
</evidence>
<proteinExistence type="predicted"/>
<sequence length="72" mass="7808">MKNSHFDPSFDEVPAVDKAESAEGHPHTLGVEYTDDETLVTIESPGADEEFGEDPDVETHDDEAFGAYNPGV</sequence>
<dbReference type="EMBL" id="JACHMJ010000001">
    <property type="protein sequence ID" value="MBB5841683.1"/>
    <property type="molecule type" value="Genomic_DNA"/>
</dbReference>
<feature type="compositionally biased region" description="Basic and acidic residues" evidence="1">
    <location>
        <begin position="15"/>
        <end position="26"/>
    </location>
</feature>
<feature type="compositionally biased region" description="Acidic residues" evidence="1">
    <location>
        <begin position="46"/>
        <end position="61"/>
    </location>
</feature>
<name>A0A841AJ20_9MICO</name>
<dbReference type="RefSeq" id="WP_184232476.1">
    <property type="nucleotide sequence ID" value="NZ_JACHMJ010000001.1"/>
</dbReference>
<evidence type="ECO:0000313" key="3">
    <source>
        <dbReference type="Proteomes" id="UP000536685"/>
    </source>
</evidence>
<keyword evidence="3" id="KW-1185">Reference proteome</keyword>
<dbReference type="AlphaFoldDB" id="A0A841AJ20"/>
<gene>
    <name evidence="2" type="ORF">HD599_000006</name>
</gene>
<accession>A0A841AJ20</accession>
<organism evidence="2 3">
    <name type="scientific">Conyzicola lurida</name>
    <dbReference type="NCBI Taxonomy" id="1172621"/>
    <lineage>
        <taxon>Bacteria</taxon>
        <taxon>Bacillati</taxon>
        <taxon>Actinomycetota</taxon>
        <taxon>Actinomycetes</taxon>
        <taxon>Micrococcales</taxon>
        <taxon>Microbacteriaceae</taxon>
        <taxon>Conyzicola</taxon>
    </lineage>
</organism>
<comment type="caution">
    <text evidence="2">The sequence shown here is derived from an EMBL/GenBank/DDBJ whole genome shotgun (WGS) entry which is preliminary data.</text>
</comment>
<reference evidence="2 3" key="1">
    <citation type="submission" date="2020-08" db="EMBL/GenBank/DDBJ databases">
        <title>Sequencing the genomes of 1000 actinobacteria strains.</title>
        <authorList>
            <person name="Klenk H.-P."/>
        </authorList>
    </citation>
    <scope>NUCLEOTIDE SEQUENCE [LARGE SCALE GENOMIC DNA]</scope>
    <source>
        <strain evidence="2 3">DSM 105784</strain>
    </source>
</reference>
<dbReference type="Proteomes" id="UP000536685">
    <property type="component" value="Unassembled WGS sequence"/>
</dbReference>